<name>A0A090FL36_MESPL</name>
<evidence type="ECO:0000313" key="1">
    <source>
        <dbReference type="EMBL" id="CDX44615.1"/>
    </source>
</evidence>
<accession>A0A090FL36</accession>
<protein>
    <submittedName>
        <fullName evidence="1">Uncharacterized protein</fullName>
    </submittedName>
</protein>
<reference evidence="1 2" key="1">
    <citation type="submission" date="2014-08" db="EMBL/GenBank/DDBJ databases">
        <authorList>
            <person name="Moulin Lionel"/>
        </authorList>
    </citation>
    <scope>NUCLEOTIDE SEQUENCE [LARGE SCALE GENOMIC DNA]</scope>
</reference>
<dbReference type="Proteomes" id="UP000046373">
    <property type="component" value="Unassembled WGS sequence"/>
</dbReference>
<proteinExistence type="predicted"/>
<gene>
    <name evidence="1" type="ORF">MPLDJ20_60667</name>
</gene>
<sequence length="42" mass="4715">MVPIRVKLSDPIFVIFTQIQSRFIAISQQAADAKTTVLSHQD</sequence>
<dbReference type="AlphaFoldDB" id="A0A090FL36"/>
<dbReference type="EMBL" id="CCNB01000043">
    <property type="protein sequence ID" value="CDX44615.1"/>
    <property type="molecule type" value="Genomic_DNA"/>
</dbReference>
<organism evidence="1 2">
    <name type="scientific">Mesorhizobium plurifarium</name>
    <dbReference type="NCBI Taxonomy" id="69974"/>
    <lineage>
        <taxon>Bacteria</taxon>
        <taxon>Pseudomonadati</taxon>
        <taxon>Pseudomonadota</taxon>
        <taxon>Alphaproteobacteria</taxon>
        <taxon>Hyphomicrobiales</taxon>
        <taxon>Phyllobacteriaceae</taxon>
        <taxon>Mesorhizobium</taxon>
    </lineage>
</organism>
<evidence type="ECO:0000313" key="2">
    <source>
        <dbReference type="Proteomes" id="UP000046373"/>
    </source>
</evidence>